<evidence type="ECO:0000313" key="3">
    <source>
        <dbReference type="Proteomes" id="UP001529510"/>
    </source>
</evidence>
<name>A0ABD0NDF8_CIRMR</name>
<keyword evidence="3" id="KW-1185">Reference proteome</keyword>
<gene>
    <name evidence="2" type="ORF">M9458_043777</name>
</gene>
<dbReference type="AlphaFoldDB" id="A0ABD0NDF8"/>
<feature type="region of interest" description="Disordered" evidence="1">
    <location>
        <begin position="62"/>
        <end position="151"/>
    </location>
</feature>
<protein>
    <submittedName>
        <fullName evidence="2">Uncharacterized protein</fullName>
    </submittedName>
</protein>
<evidence type="ECO:0000313" key="2">
    <source>
        <dbReference type="EMBL" id="KAL0160052.1"/>
    </source>
</evidence>
<dbReference type="Proteomes" id="UP001529510">
    <property type="component" value="Unassembled WGS sequence"/>
</dbReference>
<proteinExistence type="predicted"/>
<comment type="caution">
    <text evidence="2">The sequence shown here is derived from an EMBL/GenBank/DDBJ whole genome shotgun (WGS) entry which is preliminary data.</text>
</comment>
<dbReference type="EMBL" id="JAMKFB020000022">
    <property type="protein sequence ID" value="KAL0160052.1"/>
    <property type="molecule type" value="Genomic_DNA"/>
</dbReference>
<organism evidence="2 3">
    <name type="scientific">Cirrhinus mrigala</name>
    <name type="common">Mrigala</name>
    <dbReference type="NCBI Taxonomy" id="683832"/>
    <lineage>
        <taxon>Eukaryota</taxon>
        <taxon>Metazoa</taxon>
        <taxon>Chordata</taxon>
        <taxon>Craniata</taxon>
        <taxon>Vertebrata</taxon>
        <taxon>Euteleostomi</taxon>
        <taxon>Actinopterygii</taxon>
        <taxon>Neopterygii</taxon>
        <taxon>Teleostei</taxon>
        <taxon>Ostariophysi</taxon>
        <taxon>Cypriniformes</taxon>
        <taxon>Cyprinidae</taxon>
        <taxon>Labeoninae</taxon>
        <taxon>Labeonini</taxon>
        <taxon>Cirrhinus</taxon>
    </lineage>
</organism>
<feature type="compositionally biased region" description="Polar residues" evidence="1">
    <location>
        <begin position="65"/>
        <end position="77"/>
    </location>
</feature>
<reference evidence="2 3" key="1">
    <citation type="submission" date="2024-05" db="EMBL/GenBank/DDBJ databases">
        <title>Genome sequencing and assembly of Indian major carp, Cirrhinus mrigala (Hamilton, 1822).</title>
        <authorList>
            <person name="Mohindra V."/>
            <person name="Chowdhury L.M."/>
            <person name="Lal K."/>
            <person name="Jena J.K."/>
        </authorList>
    </citation>
    <scope>NUCLEOTIDE SEQUENCE [LARGE SCALE GENOMIC DNA]</scope>
    <source>
        <strain evidence="2">CM1030</strain>
        <tissue evidence="2">Blood</tissue>
    </source>
</reference>
<sequence>MNDPAVLVLLLEQGDRFLEDHITDFVFLANLAHRHTSATSLAALVKLVLVGNSPLTVDFMEDDTSATLDPESSQPSPLVTEHEPEPTAEGEPEPSATDKPSPKGATVLRIAPEPEPITSDQVRELATSHTTVKVTVEREGAEESTHPLQHR</sequence>
<accession>A0ABD0NDF8</accession>
<feature type="compositionally biased region" description="Basic and acidic residues" evidence="1">
    <location>
        <begin position="135"/>
        <end position="145"/>
    </location>
</feature>
<evidence type="ECO:0000256" key="1">
    <source>
        <dbReference type="SAM" id="MobiDB-lite"/>
    </source>
</evidence>